<evidence type="ECO:0000313" key="1">
    <source>
        <dbReference type="EMBL" id="MFD2910477.1"/>
    </source>
</evidence>
<evidence type="ECO:0000313" key="2">
    <source>
        <dbReference type="Proteomes" id="UP001597561"/>
    </source>
</evidence>
<organism evidence="1 2">
    <name type="scientific">Jeotgalibacillus terrae</name>
    <dbReference type="NCBI Taxonomy" id="587735"/>
    <lineage>
        <taxon>Bacteria</taxon>
        <taxon>Bacillati</taxon>
        <taxon>Bacillota</taxon>
        <taxon>Bacilli</taxon>
        <taxon>Bacillales</taxon>
        <taxon>Caryophanaceae</taxon>
        <taxon>Jeotgalibacillus</taxon>
    </lineage>
</organism>
<accession>A0ABW5ZCF1</accession>
<proteinExistence type="predicted"/>
<dbReference type="RefSeq" id="WP_204730190.1">
    <property type="nucleotide sequence ID" value="NZ_JAFBDK010000014.1"/>
</dbReference>
<dbReference type="SUPFAM" id="SSF53474">
    <property type="entry name" value="alpha/beta-Hydrolases"/>
    <property type="match status" value="1"/>
</dbReference>
<name>A0ABW5ZCF1_9BACL</name>
<dbReference type="Proteomes" id="UP001597561">
    <property type="component" value="Unassembled WGS sequence"/>
</dbReference>
<sequence>MSNHHSVKVPGHPNIYGDTNERQLRIDFSVPESGVNNKTGLLLIVPGFGGNIDSNIYKKLRKNLADEYNLVTIQCDYFGSAYMQSEKNYKQEFVLTNNLSDLTVRRIKDTPENLVNIMKSSKENFLIKCKLNENISNFNDMGLMQAIDLITAIEVVKLILADNSFDYDESKVIGYGHSHGAFLLHLANLLENNFFSNIIDNSAWIEPVYLTRDRYINIKLDQSIVNFQFEYLSKRLVTDPSFLNLTNLYKDFQNMAQIISYQGDNDNLVSWEEKCNLADSLDQWSIKVITDNEVDQIRFFSNTHGLAADFLELFYYSVTSLKASNEKKGITTGTKKLTDKISMVVDSSKGLPTYSFTGLNNYIGN</sequence>
<keyword evidence="2" id="KW-1185">Reference proteome</keyword>
<reference evidence="2" key="1">
    <citation type="journal article" date="2019" name="Int. J. Syst. Evol. Microbiol.">
        <title>The Global Catalogue of Microorganisms (GCM) 10K type strain sequencing project: providing services to taxonomists for standard genome sequencing and annotation.</title>
        <authorList>
            <consortium name="The Broad Institute Genomics Platform"/>
            <consortium name="The Broad Institute Genome Sequencing Center for Infectious Disease"/>
            <person name="Wu L."/>
            <person name="Ma J."/>
        </authorList>
    </citation>
    <scope>NUCLEOTIDE SEQUENCE [LARGE SCALE GENOMIC DNA]</scope>
    <source>
        <strain evidence="2">KCTC 13528</strain>
    </source>
</reference>
<dbReference type="EMBL" id="JBHUPG010000001">
    <property type="protein sequence ID" value="MFD2910477.1"/>
    <property type="molecule type" value="Genomic_DNA"/>
</dbReference>
<gene>
    <name evidence="1" type="ORF">ACFS5P_01160</name>
</gene>
<dbReference type="Gene3D" id="3.40.50.1820">
    <property type="entry name" value="alpha/beta hydrolase"/>
    <property type="match status" value="1"/>
</dbReference>
<dbReference type="InterPro" id="IPR029058">
    <property type="entry name" value="AB_hydrolase_fold"/>
</dbReference>
<dbReference type="Pfam" id="PF11144">
    <property type="entry name" value="DUF2920"/>
    <property type="match status" value="1"/>
</dbReference>
<protein>
    <submittedName>
        <fullName evidence="1">DUF2920 family protein</fullName>
    </submittedName>
</protein>
<comment type="caution">
    <text evidence="1">The sequence shown here is derived from an EMBL/GenBank/DDBJ whole genome shotgun (WGS) entry which is preliminary data.</text>
</comment>
<dbReference type="InterPro" id="IPR022605">
    <property type="entry name" value="DUF2920"/>
</dbReference>